<name>A0A9W6MM62_9PROT</name>
<dbReference type="EMBL" id="BSFE01000001">
    <property type="protein sequence ID" value="GLK50638.1"/>
    <property type="molecule type" value="Genomic_DNA"/>
</dbReference>
<reference evidence="1" key="2">
    <citation type="submission" date="2023-01" db="EMBL/GenBank/DDBJ databases">
        <authorList>
            <person name="Sun Q."/>
            <person name="Evtushenko L."/>
        </authorList>
    </citation>
    <scope>NUCLEOTIDE SEQUENCE</scope>
    <source>
        <strain evidence="1">VKM B-1513</strain>
    </source>
</reference>
<gene>
    <name evidence="1" type="ORF">GCM10017621_01460</name>
</gene>
<dbReference type="Proteomes" id="UP001143486">
    <property type="component" value="Unassembled WGS sequence"/>
</dbReference>
<evidence type="ECO:0000313" key="1">
    <source>
        <dbReference type="EMBL" id="GLK50638.1"/>
    </source>
</evidence>
<accession>A0A9W6MM62</accession>
<keyword evidence="2" id="KW-1185">Reference proteome</keyword>
<reference evidence="1" key="1">
    <citation type="journal article" date="2014" name="Int. J. Syst. Evol. Microbiol.">
        <title>Complete genome sequence of Corynebacterium casei LMG S-19264T (=DSM 44701T), isolated from a smear-ripened cheese.</title>
        <authorList>
            <consortium name="US DOE Joint Genome Institute (JGI-PGF)"/>
            <person name="Walter F."/>
            <person name="Albersmeier A."/>
            <person name="Kalinowski J."/>
            <person name="Ruckert C."/>
        </authorList>
    </citation>
    <scope>NUCLEOTIDE SEQUENCE</scope>
    <source>
        <strain evidence="1">VKM B-1513</strain>
    </source>
</reference>
<organism evidence="1 2">
    <name type="scientific">Maricaulis virginensis</name>
    <dbReference type="NCBI Taxonomy" id="144022"/>
    <lineage>
        <taxon>Bacteria</taxon>
        <taxon>Pseudomonadati</taxon>
        <taxon>Pseudomonadota</taxon>
        <taxon>Alphaproteobacteria</taxon>
        <taxon>Maricaulales</taxon>
        <taxon>Maricaulaceae</taxon>
        <taxon>Maricaulis</taxon>
    </lineage>
</organism>
<comment type="caution">
    <text evidence="1">The sequence shown here is derived from an EMBL/GenBank/DDBJ whole genome shotgun (WGS) entry which is preliminary data.</text>
</comment>
<evidence type="ECO:0000313" key="2">
    <source>
        <dbReference type="Proteomes" id="UP001143486"/>
    </source>
</evidence>
<sequence>MREVARSQSRGANVNVGEFISKRVLRLGWLVLVLIVADSFVSGATDQAALSRTAPLPPADTALMQE</sequence>
<dbReference type="AlphaFoldDB" id="A0A9W6MM62"/>
<proteinExistence type="predicted"/>
<protein>
    <submittedName>
        <fullName evidence="1">Uncharacterized protein</fullName>
    </submittedName>
</protein>